<dbReference type="AlphaFoldDB" id="A0A1M5UE95"/>
<dbReference type="InterPro" id="IPR047928">
    <property type="entry name" value="Perm_prefix_1"/>
</dbReference>
<dbReference type="RefSeq" id="WP_073196478.1">
    <property type="nucleotide sequence ID" value="NZ_FQXO01000032.1"/>
</dbReference>
<feature type="transmembrane region" description="Helical" evidence="1">
    <location>
        <begin position="107"/>
        <end position="128"/>
    </location>
</feature>
<name>A0A1M5UE95_9FIRM</name>
<evidence type="ECO:0008006" key="4">
    <source>
        <dbReference type="Google" id="ProtNLM"/>
    </source>
</evidence>
<gene>
    <name evidence="2" type="ORF">SAMN02745135_01386</name>
</gene>
<accession>A0A1M5UE95</accession>
<evidence type="ECO:0000313" key="3">
    <source>
        <dbReference type="Proteomes" id="UP000183967"/>
    </source>
</evidence>
<reference evidence="3" key="1">
    <citation type="submission" date="2016-11" db="EMBL/GenBank/DDBJ databases">
        <authorList>
            <person name="Varghese N."/>
            <person name="Submissions S."/>
        </authorList>
    </citation>
    <scope>NUCLEOTIDE SEQUENCE [LARGE SCALE GENOMIC DNA]</scope>
    <source>
        <strain evidence="3">DSM 13643</strain>
    </source>
</reference>
<dbReference type="Proteomes" id="UP000183967">
    <property type="component" value="Unassembled WGS sequence"/>
</dbReference>
<organism evidence="2 3">
    <name type="scientific">Caloranaerobacter azorensis DSM 13643</name>
    <dbReference type="NCBI Taxonomy" id="1121264"/>
    <lineage>
        <taxon>Bacteria</taxon>
        <taxon>Bacillati</taxon>
        <taxon>Bacillota</taxon>
        <taxon>Tissierellia</taxon>
        <taxon>Tissierellales</taxon>
        <taxon>Thermohalobacteraceae</taxon>
        <taxon>Caloranaerobacter</taxon>
    </lineage>
</organism>
<evidence type="ECO:0000313" key="2">
    <source>
        <dbReference type="EMBL" id="SHH61289.1"/>
    </source>
</evidence>
<feature type="transmembrane region" description="Helical" evidence="1">
    <location>
        <begin position="79"/>
        <end position="101"/>
    </location>
</feature>
<keyword evidence="1" id="KW-1133">Transmembrane helix</keyword>
<dbReference type="EMBL" id="FQXO01000032">
    <property type="protein sequence ID" value="SHH61289.1"/>
    <property type="molecule type" value="Genomic_DNA"/>
</dbReference>
<keyword evidence="1" id="KW-0812">Transmembrane</keyword>
<feature type="transmembrane region" description="Helical" evidence="1">
    <location>
        <begin position="156"/>
        <end position="177"/>
    </location>
</feature>
<dbReference type="NCBIfam" id="NF038403">
    <property type="entry name" value="perm_prefix_1"/>
    <property type="match status" value="1"/>
</dbReference>
<feature type="transmembrane region" description="Helical" evidence="1">
    <location>
        <begin position="183"/>
        <end position="199"/>
    </location>
</feature>
<keyword evidence="1" id="KW-0472">Membrane</keyword>
<dbReference type="OrthoDB" id="9802195at2"/>
<sequence>MDNDKIKNYVKEVCKYIKEDDVIEDIKNELNDHILTMTEDYIKAGYSEDESVDKAIKQMGDAKIIGRELNKAHCKKKDYFALLSFFMTLMLNGLFIYHLLYNNSNSIFFWISTILIVISMSMMCYSIVNGYLKTKDKDNIIYCIRKVKGISSFQTIFRWFFGFYISISLFAIVADFISGKFDLINIIVLLQFSIIYMNIEYSYRRPVLIYEDGISDVKWEDIKSYTWIKSHRKKGIVYELKLDLKKPGKTLLFKVNEEQIKDITKILNEKGIK</sequence>
<proteinExistence type="predicted"/>
<keyword evidence="3" id="KW-1185">Reference proteome</keyword>
<evidence type="ECO:0000256" key="1">
    <source>
        <dbReference type="SAM" id="Phobius"/>
    </source>
</evidence>
<protein>
    <recommendedName>
        <fullName evidence="4">DUF5673 domain-containing protein</fullName>
    </recommendedName>
</protein>